<proteinExistence type="predicted"/>
<accession>A0A0R0D995</accession>
<dbReference type="EMBL" id="LDJK01000028">
    <property type="protein sequence ID" value="KRG74244.1"/>
    <property type="molecule type" value="Genomic_DNA"/>
</dbReference>
<sequence>MPLDGLDPRTTGRLVRRAIADMGEGIAYGSKVVLQPHDHELALLLGQTAADVCPGNQRLNWKLNALVSANARYCAVKIVGSNACNHALGLPRSQSQLMLYDKLTMTPLAQFDGTGLSAQRTGAYASLAVDQLLADKQRFSVCLYGAGPIADCVVDDLHAHHADRISRIEVCSRRPSSARSFAAAAAARTGLEVCVGGDGPGHADLLITATNAGAPIVPADRLHDDAVVLHLGGDELPAAFIERTLGRGTVLCDDVASVCHRSSQSLPLYFARQNLRLSDLAGLFRIRSLHDRALQGLARLPRPALMTCAGLPVLDLYLAQWVYEQGTACAGQVPVAQASLRRH</sequence>
<dbReference type="InterPro" id="IPR023401">
    <property type="entry name" value="ODC_N"/>
</dbReference>
<evidence type="ECO:0000313" key="2">
    <source>
        <dbReference type="Proteomes" id="UP000051386"/>
    </source>
</evidence>
<dbReference type="PANTHER" id="PTHR13812">
    <property type="entry name" value="KETIMINE REDUCTASE MU-CRYSTALLIN"/>
    <property type="match status" value="1"/>
</dbReference>
<dbReference type="GO" id="GO:0005737">
    <property type="term" value="C:cytoplasm"/>
    <property type="evidence" value="ECO:0007669"/>
    <property type="project" value="TreeGrafter"/>
</dbReference>
<dbReference type="Gene3D" id="3.30.1780.10">
    <property type="entry name" value="ornithine cyclodeaminase, domain 1"/>
    <property type="match status" value="1"/>
</dbReference>
<reference evidence="1 2" key="1">
    <citation type="submission" date="2015-05" db="EMBL/GenBank/DDBJ databases">
        <title>Genome sequencing and analysis of members of genus Stenotrophomonas.</title>
        <authorList>
            <person name="Patil P.P."/>
            <person name="Midha S."/>
            <person name="Patil P.B."/>
        </authorList>
    </citation>
    <scope>NUCLEOTIDE SEQUENCE [LARGE SCALE GENOMIC DNA]</scope>
    <source>
        <strain evidence="1 2">DSM 21508</strain>
    </source>
</reference>
<dbReference type="PATRIC" id="fig|517011.3.peg.1155"/>
<dbReference type="AlphaFoldDB" id="A0A0R0D995"/>
<comment type="caution">
    <text evidence="1">The sequence shown here is derived from an EMBL/GenBank/DDBJ whole genome shotgun (WGS) entry which is preliminary data.</text>
</comment>
<dbReference type="Pfam" id="PF02423">
    <property type="entry name" value="OCD_Mu_crystall"/>
    <property type="match status" value="1"/>
</dbReference>
<dbReference type="InterPro" id="IPR036291">
    <property type="entry name" value="NAD(P)-bd_dom_sf"/>
</dbReference>
<dbReference type="Gene3D" id="3.40.50.720">
    <property type="entry name" value="NAD(P)-binding Rossmann-like Domain"/>
    <property type="match status" value="1"/>
</dbReference>
<dbReference type="InterPro" id="IPR003462">
    <property type="entry name" value="ODC_Mu_crystall"/>
</dbReference>
<keyword evidence="2" id="KW-1185">Reference proteome</keyword>
<evidence type="ECO:0000313" key="1">
    <source>
        <dbReference type="EMBL" id="KRG74244.1"/>
    </source>
</evidence>
<dbReference type="SUPFAM" id="SSF51735">
    <property type="entry name" value="NAD(P)-binding Rossmann-fold domains"/>
    <property type="match status" value="1"/>
</dbReference>
<dbReference type="PANTHER" id="PTHR13812:SF19">
    <property type="entry name" value="KETIMINE REDUCTASE MU-CRYSTALLIN"/>
    <property type="match status" value="1"/>
</dbReference>
<name>A0A0R0D995_9GAMM</name>
<gene>
    <name evidence="1" type="ORF">ABB28_07645</name>
</gene>
<dbReference type="Proteomes" id="UP000051386">
    <property type="component" value="Unassembled WGS sequence"/>
</dbReference>
<evidence type="ECO:0008006" key="3">
    <source>
        <dbReference type="Google" id="ProtNLM"/>
    </source>
</evidence>
<protein>
    <recommendedName>
        <fullName evidence="3">Ornithine cyclodeaminase</fullName>
    </recommendedName>
</protein>
<organism evidence="1 2">
    <name type="scientific">Stenotrophomonas chelatiphaga</name>
    <dbReference type="NCBI Taxonomy" id="517011"/>
    <lineage>
        <taxon>Bacteria</taxon>
        <taxon>Pseudomonadati</taxon>
        <taxon>Pseudomonadota</taxon>
        <taxon>Gammaproteobacteria</taxon>
        <taxon>Lysobacterales</taxon>
        <taxon>Lysobacteraceae</taxon>
        <taxon>Stenotrophomonas</taxon>
    </lineage>
</organism>